<dbReference type="EMBL" id="AOSV01000019">
    <property type="protein sequence ID" value="EMG37327.1"/>
    <property type="molecule type" value="Genomic_DNA"/>
</dbReference>
<name>M5PSH4_DESAF</name>
<proteinExistence type="predicted"/>
<dbReference type="AlphaFoldDB" id="M5PSH4"/>
<evidence type="ECO:0000313" key="2">
    <source>
        <dbReference type="Proteomes" id="UP000011922"/>
    </source>
</evidence>
<dbReference type="Proteomes" id="UP000011922">
    <property type="component" value="Unassembled WGS sequence"/>
</dbReference>
<dbReference type="PATRIC" id="fig|1262666.3.peg.1861"/>
<sequence length="112" mass="12730">MRARWFVHVDKHVCLGCVRQCVLVSPEGFELVLPVSLKKRVKSCFAYLPQVNARHLLRSKLLLRVDAAAFVLNISESEVRNYVDEGRLAAHPEPPLRITVESIKINIIQKVS</sequence>
<evidence type="ECO:0000313" key="1">
    <source>
        <dbReference type="EMBL" id="EMG37327.1"/>
    </source>
</evidence>
<gene>
    <name evidence="1" type="ORF">PCS_01839</name>
</gene>
<protein>
    <submittedName>
        <fullName evidence="1">Uncharacterized protein</fullName>
    </submittedName>
</protein>
<accession>M5PSH4</accession>
<organism evidence="1 2">
    <name type="scientific">Desulfocurvibacter africanus PCS</name>
    <dbReference type="NCBI Taxonomy" id="1262666"/>
    <lineage>
        <taxon>Bacteria</taxon>
        <taxon>Pseudomonadati</taxon>
        <taxon>Thermodesulfobacteriota</taxon>
        <taxon>Desulfovibrionia</taxon>
        <taxon>Desulfovibrionales</taxon>
        <taxon>Desulfovibrionaceae</taxon>
        <taxon>Desulfocurvibacter</taxon>
    </lineage>
</organism>
<comment type="caution">
    <text evidence="1">The sequence shown here is derived from an EMBL/GenBank/DDBJ whole genome shotgun (WGS) entry which is preliminary data.</text>
</comment>
<reference evidence="1 2" key="1">
    <citation type="journal article" date="2013" name="Genome Announc.">
        <title>Draft Genome Sequence for Desulfovibrio africanus Strain PCS.</title>
        <authorList>
            <person name="Brown S.D."/>
            <person name="Utturkar S.M."/>
            <person name="Arkin A.P."/>
            <person name="Deutschbauer A.M."/>
            <person name="Elias D.A."/>
            <person name="Hazen T.C."/>
            <person name="Chakraborty R."/>
        </authorList>
    </citation>
    <scope>NUCLEOTIDE SEQUENCE [LARGE SCALE GENOMIC DNA]</scope>
    <source>
        <strain evidence="1 2">PCS</strain>
    </source>
</reference>